<dbReference type="RefSeq" id="WP_094691370.1">
    <property type="nucleotide sequence ID" value="NZ_MWWQ01000008.1"/>
</dbReference>
<keyword evidence="7" id="KW-0274">FAD</keyword>
<organism evidence="11 12">
    <name type="scientific">Pseudoscardovia suis</name>
    <dbReference type="NCBI Taxonomy" id="987063"/>
    <lineage>
        <taxon>Bacteria</taxon>
        <taxon>Bacillati</taxon>
        <taxon>Actinomycetota</taxon>
        <taxon>Actinomycetes</taxon>
        <taxon>Bifidobacteriales</taxon>
        <taxon>Bifidobacteriaceae</taxon>
        <taxon>Pseudoscardovia</taxon>
    </lineage>
</organism>
<keyword evidence="11" id="KW-0449">Lipoprotein</keyword>
<dbReference type="PANTHER" id="PTHR30040">
    <property type="entry name" value="THIAMINE BIOSYNTHESIS LIPOPROTEIN APBE"/>
    <property type="match status" value="1"/>
</dbReference>
<dbReference type="OrthoDB" id="9778595at2"/>
<evidence type="ECO:0000256" key="3">
    <source>
        <dbReference type="ARBA" id="ARBA00016337"/>
    </source>
</evidence>
<dbReference type="GO" id="GO:0016740">
    <property type="term" value="F:transferase activity"/>
    <property type="evidence" value="ECO:0007669"/>
    <property type="project" value="UniProtKB-KW"/>
</dbReference>
<keyword evidence="8" id="KW-0460">Magnesium</keyword>
<evidence type="ECO:0000256" key="1">
    <source>
        <dbReference type="ARBA" id="ARBA00001946"/>
    </source>
</evidence>
<reference evidence="11 12" key="1">
    <citation type="journal article" date="2017" name="BMC Genomics">
        <title>Comparative genomic and phylogenomic analyses of the Bifidobacteriaceae family.</title>
        <authorList>
            <person name="Lugli G.A."/>
            <person name="Milani C."/>
            <person name="Turroni F."/>
            <person name="Duranti S."/>
            <person name="Mancabelli L."/>
            <person name="Mangifesta M."/>
            <person name="Ferrario C."/>
            <person name="Modesto M."/>
            <person name="Mattarelli P."/>
            <person name="Jiri K."/>
            <person name="van Sinderen D."/>
            <person name="Ventura M."/>
        </authorList>
    </citation>
    <scope>NUCLEOTIDE SEQUENCE [LARGE SCALE GENOMIC DNA]</scope>
    <source>
        <strain evidence="11 12">DSM 24744</strain>
    </source>
</reference>
<accession>A0A261EX19</accession>
<comment type="catalytic activity">
    <reaction evidence="10">
        <text>L-threonyl-[protein] + FAD = FMN-L-threonyl-[protein] + AMP + H(+)</text>
        <dbReference type="Rhea" id="RHEA:36847"/>
        <dbReference type="Rhea" id="RHEA-COMP:11060"/>
        <dbReference type="Rhea" id="RHEA-COMP:11061"/>
        <dbReference type="ChEBI" id="CHEBI:15378"/>
        <dbReference type="ChEBI" id="CHEBI:30013"/>
        <dbReference type="ChEBI" id="CHEBI:57692"/>
        <dbReference type="ChEBI" id="CHEBI:74257"/>
        <dbReference type="ChEBI" id="CHEBI:456215"/>
        <dbReference type="EC" id="2.7.1.180"/>
    </reaction>
</comment>
<evidence type="ECO:0000256" key="8">
    <source>
        <dbReference type="ARBA" id="ARBA00022842"/>
    </source>
</evidence>
<name>A0A261EX19_9BIFI</name>
<evidence type="ECO:0000313" key="11">
    <source>
        <dbReference type="EMBL" id="OZG51398.1"/>
    </source>
</evidence>
<evidence type="ECO:0000256" key="4">
    <source>
        <dbReference type="ARBA" id="ARBA00022630"/>
    </source>
</evidence>
<dbReference type="InterPro" id="IPR024932">
    <property type="entry name" value="ApbE"/>
</dbReference>
<protein>
    <recommendedName>
        <fullName evidence="3">FAD:protein FMN transferase</fullName>
        <ecNumber evidence="2">2.7.1.180</ecNumber>
    </recommendedName>
    <alternativeName>
        <fullName evidence="9">Flavin transferase</fullName>
    </alternativeName>
</protein>
<evidence type="ECO:0000313" key="12">
    <source>
        <dbReference type="Proteomes" id="UP000216454"/>
    </source>
</evidence>
<dbReference type="AlphaFoldDB" id="A0A261EX19"/>
<keyword evidence="5" id="KW-0808">Transferase</keyword>
<gene>
    <name evidence="11" type="ORF">PSSU_1021</name>
</gene>
<dbReference type="GO" id="GO:0046872">
    <property type="term" value="F:metal ion binding"/>
    <property type="evidence" value="ECO:0007669"/>
    <property type="project" value="UniProtKB-KW"/>
</dbReference>
<dbReference type="EC" id="2.7.1.180" evidence="2"/>
<evidence type="ECO:0000256" key="2">
    <source>
        <dbReference type="ARBA" id="ARBA00011955"/>
    </source>
</evidence>
<dbReference type="Gene3D" id="3.10.520.10">
    <property type="entry name" value="ApbE-like domains"/>
    <property type="match status" value="1"/>
</dbReference>
<dbReference type="PANTHER" id="PTHR30040:SF2">
    <property type="entry name" value="FAD:PROTEIN FMN TRANSFERASE"/>
    <property type="match status" value="1"/>
</dbReference>
<dbReference type="InterPro" id="IPR003374">
    <property type="entry name" value="ApbE-like_sf"/>
</dbReference>
<proteinExistence type="predicted"/>
<comment type="cofactor">
    <cofactor evidence="1">
        <name>Mg(2+)</name>
        <dbReference type="ChEBI" id="CHEBI:18420"/>
    </cofactor>
</comment>
<keyword evidence="12" id="KW-1185">Reference proteome</keyword>
<dbReference type="Proteomes" id="UP000216454">
    <property type="component" value="Unassembled WGS sequence"/>
</dbReference>
<evidence type="ECO:0000256" key="5">
    <source>
        <dbReference type="ARBA" id="ARBA00022679"/>
    </source>
</evidence>
<sequence length="295" mass="32595">MTAAGFSSRFHLFGRGDDKADNDTKPVEQLHLRVLPVDGATYVLQMRVKDENILDDQTIEVQKFLKYVSDTFSPKSATSLLTRYNGGDDSGLSENNDFLQVVSKCVEAHRVTEGYFQPFREGKLDPFGMLRGWAINEAFNRYVRPLVEKDIVQSASLGSRNDTIYATNSDFETNWNIPIKNSLDSSAPLQQVVLRNGAISTTFANMISPNFHFMGPRDCEQTTIVSPDLALADVWSTAALAAGTNNFMDLAQRNKLNAIVLTDGENLYNVKAGEVSSVPGLLVGDPRPDFMVLNA</sequence>
<keyword evidence="4" id="KW-0285">Flavoprotein</keyword>
<evidence type="ECO:0000256" key="7">
    <source>
        <dbReference type="ARBA" id="ARBA00022827"/>
    </source>
</evidence>
<dbReference type="EMBL" id="MWWQ01000008">
    <property type="protein sequence ID" value="OZG51398.1"/>
    <property type="molecule type" value="Genomic_DNA"/>
</dbReference>
<evidence type="ECO:0000256" key="9">
    <source>
        <dbReference type="ARBA" id="ARBA00031306"/>
    </source>
</evidence>
<evidence type="ECO:0000256" key="6">
    <source>
        <dbReference type="ARBA" id="ARBA00022723"/>
    </source>
</evidence>
<keyword evidence="6" id="KW-0479">Metal-binding</keyword>
<dbReference type="SUPFAM" id="SSF143631">
    <property type="entry name" value="ApbE-like"/>
    <property type="match status" value="1"/>
</dbReference>
<evidence type="ECO:0000256" key="10">
    <source>
        <dbReference type="ARBA" id="ARBA00048540"/>
    </source>
</evidence>
<comment type="caution">
    <text evidence="11">The sequence shown here is derived from an EMBL/GenBank/DDBJ whole genome shotgun (WGS) entry which is preliminary data.</text>
</comment>